<accession>A0A1Y2IJQ0</accession>
<feature type="compositionally biased region" description="Basic and acidic residues" evidence="1">
    <location>
        <begin position="282"/>
        <end position="291"/>
    </location>
</feature>
<evidence type="ECO:0000313" key="3">
    <source>
        <dbReference type="Proteomes" id="UP000193067"/>
    </source>
</evidence>
<feature type="region of interest" description="Disordered" evidence="1">
    <location>
        <begin position="1"/>
        <end position="318"/>
    </location>
</feature>
<feature type="compositionally biased region" description="Pro residues" evidence="1">
    <location>
        <begin position="39"/>
        <end position="48"/>
    </location>
</feature>
<proteinExistence type="predicted"/>
<name>A0A1Y2IJQ0_TRAC3</name>
<feature type="compositionally biased region" description="Polar residues" evidence="1">
    <location>
        <begin position="164"/>
        <end position="180"/>
    </location>
</feature>
<feature type="compositionally biased region" description="Pro residues" evidence="1">
    <location>
        <begin position="184"/>
        <end position="200"/>
    </location>
</feature>
<dbReference type="EMBL" id="KZ084112">
    <property type="protein sequence ID" value="OSD01348.1"/>
    <property type="molecule type" value="Genomic_DNA"/>
</dbReference>
<sequence>MANKRARPAADVIANSDVKAPREADSQPYRHRPLGDSRLPPPLQPPPAYGLHAQEQSGVQSATHPQREWPGHQGRVHQPVPQAVLPTSLPPNQPLHHSHSHSRQQPIIHPTTGYQQMPPVQWLQLPLAHGPQPPSMQWLQLPSVQGPQPPSVQWSHPAGPLPPQQRSQTGFQESYSQFNQRPPHTMPPVPGPPSQLPPPAQRQQPVIQASRSRSGVAQGSLQQAMPQIPPSRPVPAKPAKPAKPAPPHPNQPPTQSSQHQQSHHMPTPSQQQPLPESVGTAPRREMNREEPPQPSNPLLQGSEEAPPPQPTSTSTRVIDGLTVRAWKDVDRRDRTANVGRPDHSMLANPPVVLYEPGSVAIDDHVVHHKVTYMDRSIILLSYLKRS</sequence>
<feature type="compositionally biased region" description="Low complexity" evidence="1">
    <location>
        <begin position="253"/>
        <end position="273"/>
    </location>
</feature>
<feature type="compositionally biased region" description="Polar residues" evidence="1">
    <location>
        <begin position="54"/>
        <end position="64"/>
    </location>
</feature>
<reference evidence="2 3" key="1">
    <citation type="journal article" date="2015" name="Biotechnol. Biofuels">
        <title>Enhanced degradation of softwood versus hardwood by the white-rot fungus Pycnoporus coccineus.</title>
        <authorList>
            <person name="Couturier M."/>
            <person name="Navarro D."/>
            <person name="Chevret D."/>
            <person name="Henrissat B."/>
            <person name="Piumi F."/>
            <person name="Ruiz-Duenas F.J."/>
            <person name="Martinez A.T."/>
            <person name="Grigoriev I.V."/>
            <person name="Riley R."/>
            <person name="Lipzen A."/>
            <person name="Berrin J.G."/>
            <person name="Master E.R."/>
            <person name="Rosso M.N."/>
        </authorList>
    </citation>
    <scope>NUCLEOTIDE SEQUENCE [LARGE SCALE GENOMIC DNA]</scope>
    <source>
        <strain evidence="2 3">BRFM310</strain>
    </source>
</reference>
<gene>
    <name evidence="2" type="ORF">PYCCODRAFT_542319</name>
</gene>
<feature type="compositionally biased region" description="Polar residues" evidence="1">
    <location>
        <begin position="206"/>
        <end position="225"/>
    </location>
</feature>
<keyword evidence="3" id="KW-1185">Reference proteome</keyword>
<protein>
    <submittedName>
        <fullName evidence="2">Uncharacterized protein</fullName>
    </submittedName>
</protein>
<dbReference type="Proteomes" id="UP000193067">
    <property type="component" value="Unassembled WGS sequence"/>
</dbReference>
<dbReference type="AlphaFoldDB" id="A0A1Y2IJQ0"/>
<organism evidence="2 3">
    <name type="scientific">Trametes coccinea (strain BRFM310)</name>
    <name type="common">Pycnoporus coccineus</name>
    <dbReference type="NCBI Taxonomy" id="1353009"/>
    <lineage>
        <taxon>Eukaryota</taxon>
        <taxon>Fungi</taxon>
        <taxon>Dikarya</taxon>
        <taxon>Basidiomycota</taxon>
        <taxon>Agaricomycotina</taxon>
        <taxon>Agaricomycetes</taxon>
        <taxon>Polyporales</taxon>
        <taxon>Polyporaceae</taxon>
        <taxon>Trametes</taxon>
    </lineage>
</organism>
<evidence type="ECO:0000313" key="2">
    <source>
        <dbReference type="EMBL" id="OSD01348.1"/>
    </source>
</evidence>
<evidence type="ECO:0000256" key="1">
    <source>
        <dbReference type="SAM" id="MobiDB-lite"/>
    </source>
</evidence>
<feature type="compositionally biased region" description="Pro residues" evidence="1">
    <location>
        <begin position="227"/>
        <end position="252"/>
    </location>
</feature>